<proteinExistence type="inferred from homology"/>
<evidence type="ECO:0000256" key="4">
    <source>
        <dbReference type="ARBA" id="ARBA00022491"/>
    </source>
</evidence>
<dbReference type="Pfam" id="PF11597">
    <property type="entry name" value="Med13_N"/>
    <property type="match status" value="1"/>
</dbReference>
<dbReference type="Proteomes" id="UP001148838">
    <property type="component" value="Unassembled WGS sequence"/>
</dbReference>
<keyword evidence="7" id="KW-0539">Nucleus</keyword>
<gene>
    <name evidence="10" type="ORF">ANN_15096</name>
</gene>
<comment type="subcellular location">
    <subcellularLocation>
        <location evidence="1">Nucleus</location>
    </subcellularLocation>
</comment>
<keyword evidence="11" id="KW-1185">Reference proteome</keyword>
<dbReference type="InterPro" id="IPR036397">
    <property type="entry name" value="RNaseH_sf"/>
</dbReference>
<keyword evidence="5" id="KW-0805">Transcription regulation</keyword>
<protein>
    <recommendedName>
        <fullName evidence="3">Mediator of RNA polymerase II transcription subunit 13</fullName>
    </recommendedName>
</protein>
<keyword evidence="4" id="KW-0678">Repressor</keyword>
<dbReference type="PANTHER" id="PTHR48249:SF3">
    <property type="entry name" value="MEDIATOR OF RNA POLYMERASE II TRANSCRIPTION SUBUNIT 13"/>
    <property type="match status" value="1"/>
</dbReference>
<evidence type="ECO:0000313" key="11">
    <source>
        <dbReference type="Proteomes" id="UP001148838"/>
    </source>
</evidence>
<feature type="compositionally biased region" description="Polar residues" evidence="8">
    <location>
        <begin position="253"/>
        <end position="264"/>
    </location>
</feature>
<dbReference type="InterPro" id="IPR021643">
    <property type="entry name" value="Mediator_Med13_N"/>
</dbReference>
<dbReference type="InterPro" id="IPR001888">
    <property type="entry name" value="Transposase_1"/>
</dbReference>
<organism evidence="10 11">
    <name type="scientific">Periplaneta americana</name>
    <name type="common">American cockroach</name>
    <name type="synonym">Blatta americana</name>
    <dbReference type="NCBI Taxonomy" id="6978"/>
    <lineage>
        <taxon>Eukaryota</taxon>
        <taxon>Metazoa</taxon>
        <taxon>Ecdysozoa</taxon>
        <taxon>Arthropoda</taxon>
        <taxon>Hexapoda</taxon>
        <taxon>Insecta</taxon>
        <taxon>Pterygota</taxon>
        <taxon>Neoptera</taxon>
        <taxon>Polyneoptera</taxon>
        <taxon>Dictyoptera</taxon>
        <taxon>Blattodea</taxon>
        <taxon>Blattoidea</taxon>
        <taxon>Blattidae</taxon>
        <taxon>Blattinae</taxon>
        <taxon>Periplaneta</taxon>
    </lineage>
</organism>
<feature type="region of interest" description="Disordered" evidence="8">
    <location>
        <begin position="240"/>
        <end position="308"/>
    </location>
</feature>
<name>A0ABQ8SY45_PERAM</name>
<sequence length="531" mass="58791">MLGAPGSSDGEQGSWESGLSYECRSLLFKALHNLIERCLLSRDFVRIGKWFVQPYDGTEKLIGKSTHFSFSFAFFVHGESTVCASMDVRMHPLVRNLTHQHLLQAQASSSGIPVILAPFGLAGTLTGQAYKTMDVQTKRQLDEWRQFYPIDTKFSSCDVGGEEVQLPPAVEVVVGGVKMRYPTCYVLVTDMDDPASTVRQGAVSPTGTAAAVMKSVGLPSSSAAVVTPPCSPCPQPISGGNRPPCSPPPYPSATSGHNPASMQHSPPPATRLPEHVWQDSTLNPTQHEVTAEQSEAASSQQPQAGQWEFADPTRKSMCSCSKVKAIGPSLTLYQIVTGDETWVRYVNAETKLQSMQWGHTHSPKKTTKCRQTLSTTKLMAAVFWDTKGILLVEFLERNATINAERYCNILTSLKRAIQNKRRDMLNPGVIFLHDNTRPHTACRTATKLQEFNWKVLDHPPCSPDFAPSDYHLFMHMKTWLGSKRLDDDEELKTSVVGWLQSQAAEFYDCGISKLVKRYDKCLNVTGNYVEK</sequence>
<evidence type="ECO:0000259" key="9">
    <source>
        <dbReference type="Pfam" id="PF11597"/>
    </source>
</evidence>
<evidence type="ECO:0000256" key="5">
    <source>
        <dbReference type="ARBA" id="ARBA00023015"/>
    </source>
</evidence>
<evidence type="ECO:0000256" key="8">
    <source>
        <dbReference type="SAM" id="MobiDB-lite"/>
    </source>
</evidence>
<evidence type="ECO:0000256" key="6">
    <source>
        <dbReference type="ARBA" id="ARBA00023163"/>
    </source>
</evidence>
<accession>A0ABQ8SY45</accession>
<evidence type="ECO:0000256" key="2">
    <source>
        <dbReference type="ARBA" id="ARBA00009354"/>
    </source>
</evidence>
<evidence type="ECO:0000313" key="10">
    <source>
        <dbReference type="EMBL" id="KAJ4439139.1"/>
    </source>
</evidence>
<dbReference type="EMBL" id="JAJSOF020000019">
    <property type="protein sequence ID" value="KAJ4439139.1"/>
    <property type="molecule type" value="Genomic_DNA"/>
</dbReference>
<comment type="caution">
    <text evidence="10">The sequence shown here is derived from an EMBL/GenBank/DDBJ whole genome shotgun (WGS) entry which is preliminary data.</text>
</comment>
<reference evidence="10 11" key="1">
    <citation type="journal article" date="2022" name="Allergy">
        <title>Genome assembly and annotation of Periplaneta americana reveal a comprehensive cockroach allergen profile.</title>
        <authorList>
            <person name="Wang L."/>
            <person name="Xiong Q."/>
            <person name="Saelim N."/>
            <person name="Wang L."/>
            <person name="Nong W."/>
            <person name="Wan A.T."/>
            <person name="Shi M."/>
            <person name="Liu X."/>
            <person name="Cao Q."/>
            <person name="Hui J.H.L."/>
            <person name="Sookrung N."/>
            <person name="Leung T.F."/>
            <person name="Tungtrongchitr A."/>
            <person name="Tsui S.K.W."/>
        </authorList>
    </citation>
    <scope>NUCLEOTIDE SEQUENCE [LARGE SCALE GENOMIC DNA]</scope>
    <source>
        <strain evidence="10">PWHHKU_190912</strain>
    </source>
</reference>
<evidence type="ECO:0000256" key="1">
    <source>
        <dbReference type="ARBA" id="ARBA00004123"/>
    </source>
</evidence>
<dbReference type="PANTHER" id="PTHR48249">
    <property type="entry name" value="MEDIATOR OF RNA POLYMERASE II TRANSCRIPTION SUBUNIT 13"/>
    <property type="match status" value="1"/>
</dbReference>
<feature type="compositionally biased region" description="Polar residues" evidence="8">
    <location>
        <begin position="278"/>
        <end position="288"/>
    </location>
</feature>
<evidence type="ECO:0000256" key="7">
    <source>
        <dbReference type="ARBA" id="ARBA00023242"/>
    </source>
</evidence>
<dbReference type="Gene3D" id="3.30.420.10">
    <property type="entry name" value="Ribonuclease H-like superfamily/Ribonuclease H"/>
    <property type="match status" value="1"/>
</dbReference>
<dbReference type="Pfam" id="PF01359">
    <property type="entry name" value="Transposase_1"/>
    <property type="match status" value="1"/>
</dbReference>
<keyword evidence="6" id="KW-0804">Transcription</keyword>
<feature type="domain" description="Mediator complex subunit Med13 N-terminal" evidence="9">
    <location>
        <begin position="20"/>
        <end position="128"/>
    </location>
</feature>
<dbReference type="InterPro" id="IPR051139">
    <property type="entry name" value="Mediator_complx_sub13"/>
</dbReference>
<feature type="compositionally biased region" description="Low complexity" evidence="8">
    <location>
        <begin position="291"/>
        <end position="304"/>
    </location>
</feature>
<evidence type="ECO:0000256" key="3">
    <source>
        <dbReference type="ARBA" id="ARBA00019618"/>
    </source>
</evidence>
<comment type="similarity">
    <text evidence="2">Belongs to the Mediator complex subunit 13 family.</text>
</comment>